<protein>
    <submittedName>
        <fullName evidence="1">Uncharacterized protein</fullName>
    </submittedName>
</protein>
<sequence length="98" mass="11275">MFWKVKRQFGGMSFGTSLFLRKLSQINIQIDGYFDVWHVQALSQAFQAVRNFICNEFNFCTVNKYFFALKLRLSPKASLLERFGVAKGIELSAVIVQA</sequence>
<proteinExistence type="predicted"/>
<dbReference type="EMBL" id="DVHL01000010">
    <property type="protein sequence ID" value="HIR65460.1"/>
    <property type="molecule type" value="Genomic_DNA"/>
</dbReference>
<reference evidence="1" key="1">
    <citation type="submission" date="2020-10" db="EMBL/GenBank/DDBJ databases">
        <authorList>
            <person name="Gilroy R."/>
        </authorList>
    </citation>
    <scope>NUCLEOTIDE SEQUENCE</scope>
    <source>
        <strain evidence="1">CHK121-14286</strain>
    </source>
</reference>
<name>A0A9D1E3B7_9BACT</name>
<accession>A0A9D1E3B7</accession>
<comment type="caution">
    <text evidence="1">The sequence shown here is derived from an EMBL/GenBank/DDBJ whole genome shotgun (WGS) entry which is preliminary data.</text>
</comment>
<gene>
    <name evidence="1" type="ORF">IAC95_01015</name>
</gene>
<reference evidence="1" key="2">
    <citation type="journal article" date="2021" name="PeerJ">
        <title>Extensive microbial diversity within the chicken gut microbiome revealed by metagenomics and culture.</title>
        <authorList>
            <person name="Gilroy R."/>
            <person name="Ravi A."/>
            <person name="Getino M."/>
            <person name="Pursley I."/>
            <person name="Horton D.L."/>
            <person name="Alikhan N.F."/>
            <person name="Baker D."/>
            <person name="Gharbi K."/>
            <person name="Hall N."/>
            <person name="Watson M."/>
            <person name="Adriaenssens E.M."/>
            <person name="Foster-Nyarko E."/>
            <person name="Jarju S."/>
            <person name="Secka A."/>
            <person name="Antonio M."/>
            <person name="Oren A."/>
            <person name="Chaudhuri R.R."/>
            <person name="La Ragione R."/>
            <person name="Hildebrand F."/>
            <person name="Pallen M.J."/>
        </authorList>
    </citation>
    <scope>NUCLEOTIDE SEQUENCE</scope>
    <source>
        <strain evidence="1">CHK121-14286</strain>
    </source>
</reference>
<dbReference type="Proteomes" id="UP000824200">
    <property type="component" value="Unassembled WGS sequence"/>
</dbReference>
<evidence type="ECO:0000313" key="1">
    <source>
        <dbReference type="EMBL" id="HIR65460.1"/>
    </source>
</evidence>
<dbReference type="AlphaFoldDB" id="A0A9D1E3B7"/>
<organism evidence="1 2">
    <name type="scientific">Candidatus Fimimonas gallinarum</name>
    <dbReference type="NCBI Taxonomy" id="2840821"/>
    <lineage>
        <taxon>Bacteria</taxon>
        <taxon>Pseudomonadati</taxon>
        <taxon>Myxococcota</taxon>
        <taxon>Myxococcia</taxon>
        <taxon>Myxococcales</taxon>
        <taxon>Cystobacterineae</taxon>
        <taxon>Myxococcaceae</taxon>
        <taxon>Myxococcaceae incertae sedis</taxon>
        <taxon>Candidatus Fimimonas</taxon>
    </lineage>
</organism>
<evidence type="ECO:0000313" key="2">
    <source>
        <dbReference type="Proteomes" id="UP000824200"/>
    </source>
</evidence>